<dbReference type="GO" id="GO:0035091">
    <property type="term" value="F:phosphatidylinositol binding"/>
    <property type="evidence" value="ECO:0007669"/>
    <property type="project" value="InterPro"/>
</dbReference>
<dbReference type="Pfam" id="PF00787">
    <property type="entry name" value="PX"/>
    <property type="match status" value="1"/>
</dbReference>
<protein>
    <submittedName>
        <fullName evidence="2">AlNc14C197G8586 protein</fullName>
    </submittedName>
</protein>
<evidence type="ECO:0000259" key="1">
    <source>
        <dbReference type="PROSITE" id="PS50195"/>
    </source>
</evidence>
<dbReference type="PROSITE" id="PS50195">
    <property type="entry name" value="PX"/>
    <property type="match status" value="1"/>
</dbReference>
<accession>F0WQA5</accession>
<sequence>MPYESFQRLHSFRVHGVVQNHHKGALDYIIQVKCKIRRVDDMFSPAPMKNYHDDTQAFPHHEINSVKTEKTRNITICNVYTIYRTFHELELLHRAVKSVMYGTLPPLPHENTLRKFFWGESPQAIERKQTAIEKILDTIEQNPSASHSRAYLDFVSNTAEDRQYDLKQVTTKQHDIQPRDRSKYKGNSKSLLSEADFLDWTDYGLSRRSIG</sequence>
<dbReference type="HOGENOM" id="CLU_1306796_0_0_1"/>
<dbReference type="Gene3D" id="3.30.1520.10">
    <property type="entry name" value="Phox-like domain"/>
    <property type="match status" value="1"/>
</dbReference>
<proteinExistence type="predicted"/>
<dbReference type="InterPro" id="IPR001683">
    <property type="entry name" value="PX_dom"/>
</dbReference>
<gene>
    <name evidence="2" type="primary">AlNc14C197G8586</name>
    <name evidence="2" type="ORF">ALNC14_096570</name>
</gene>
<dbReference type="AlphaFoldDB" id="F0WQA5"/>
<organism evidence="2">
    <name type="scientific">Albugo laibachii Nc14</name>
    <dbReference type="NCBI Taxonomy" id="890382"/>
    <lineage>
        <taxon>Eukaryota</taxon>
        <taxon>Sar</taxon>
        <taxon>Stramenopiles</taxon>
        <taxon>Oomycota</taxon>
        <taxon>Peronosporomycetes</taxon>
        <taxon>Albuginales</taxon>
        <taxon>Albuginaceae</taxon>
        <taxon>Albugo</taxon>
    </lineage>
</organism>
<evidence type="ECO:0000313" key="2">
    <source>
        <dbReference type="EMBL" id="CCA23513.1"/>
    </source>
</evidence>
<dbReference type="InterPro" id="IPR036871">
    <property type="entry name" value="PX_dom_sf"/>
</dbReference>
<reference evidence="2" key="1">
    <citation type="journal article" date="2011" name="PLoS Biol.">
        <title>Gene gain and loss during evolution of obligate parasitism in the white rust pathogen of Arabidopsis thaliana.</title>
        <authorList>
            <person name="Kemen E."/>
            <person name="Gardiner A."/>
            <person name="Schultz-Larsen T."/>
            <person name="Kemen A.C."/>
            <person name="Balmuth A.L."/>
            <person name="Robert-Seilaniantz A."/>
            <person name="Bailey K."/>
            <person name="Holub E."/>
            <person name="Studholme D.J."/>
            <person name="Maclean D."/>
            <person name="Jones J.D."/>
        </authorList>
    </citation>
    <scope>NUCLEOTIDE SEQUENCE</scope>
</reference>
<reference evidence="2" key="2">
    <citation type="submission" date="2011-02" db="EMBL/GenBank/DDBJ databases">
        <authorList>
            <person name="MacLean D."/>
        </authorList>
    </citation>
    <scope>NUCLEOTIDE SEQUENCE</scope>
</reference>
<dbReference type="EMBL" id="FR824242">
    <property type="protein sequence ID" value="CCA23513.1"/>
    <property type="molecule type" value="Genomic_DNA"/>
</dbReference>
<dbReference type="SUPFAM" id="SSF64268">
    <property type="entry name" value="PX domain"/>
    <property type="match status" value="1"/>
</dbReference>
<feature type="domain" description="PX" evidence="1">
    <location>
        <begin position="39"/>
        <end position="162"/>
    </location>
</feature>
<name>F0WQA5_9STRA</name>